<accession>A0ABW0FKE9</accession>
<dbReference type="PROSITE" id="PS50987">
    <property type="entry name" value="HTH_ARSR_2"/>
    <property type="match status" value="1"/>
</dbReference>
<dbReference type="GeneID" id="303297878"/>
<dbReference type="SMART" id="SM00418">
    <property type="entry name" value="HTH_ARSR"/>
    <property type="match status" value="1"/>
</dbReference>
<gene>
    <name evidence="5" type="ORF">ACFPK8_16270</name>
</gene>
<dbReference type="SUPFAM" id="SSF46785">
    <property type="entry name" value="Winged helix' DNA-binding domain"/>
    <property type="match status" value="1"/>
</dbReference>
<organism evidence="5 6">
    <name type="scientific">Brachybacterium tyrofermentans</name>
    <dbReference type="NCBI Taxonomy" id="47848"/>
    <lineage>
        <taxon>Bacteria</taxon>
        <taxon>Bacillati</taxon>
        <taxon>Actinomycetota</taxon>
        <taxon>Actinomycetes</taxon>
        <taxon>Micrococcales</taxon>
        <taxon>Dermabacteraceae</taxon>
        <taxon>Brachybacterium</taxon>
    </lineage>
</organism>
<dbReference type="PRINTS" id="PR00778">
    <property type="entry name" value="HTHARSR"/>
</dbReference>
<dbReference type="InterPro" id="IPR001845">
    <property type="entry name" value="HTH_ArsR_DNA-bd_dom"/>
</dbReference>
<dbReference type="InterPro" id="IPR036390">
    <property type="entry name" value="WH_DNA-bd_sf"/>
</dbReference>
<name>A0ABW0FKE9_9MICO</name>
<dbReference type="PANTHER" id="PTHR43132:SF6">
    <property type="entry name" value="HTH-TYPE TRANSCRIPTIONAL REPRESSOR CZRA"/>
    <property type="match status" value="1"/>
</dbReference>
<reference evidence="6" key="1">
    <citation type="journal article" date="2019" name="Int. J. Syst. Evol. Microbiol.">
        <title>The Global Catalogue of Microorganisms (GCM) 10K type strain sequencing project: providing services to taxonomists for standard genome sequencing and annotation.</title>
        <authorList>
            <consortium name="The Broad Institute Genomics Platform"/>
            <consortium name="The Broad Institute Genome Sequencing Center for Infectious Disease"/>
            <person name="Wu L."/>
            <person name="Ma J."/>
        </authorList>
    </citation>
    <scope>NUCLEOTIDE SEQUENCE [LARGE SCALE GENOMIC DNA]</scope>
    <source>
        <strain evidence="6">CGMCC 1.16455</strain>
    </source>
</reference>
<feature type="domain" description="HTH arsR-type" evidence="4">
    <location>
        <begin position="29"/>
        <end position="125"/>
    </location>
</feature>
<protein>
    <submittedName>
        <fullName evidence="5">ArsR/SmtB family transcription factor</fullName>
    </submittedName>
</protein>
<comment type="caution">
    <text evidence="5">The sequence shown here is derived from an EMBL/GenBank/DDBJ whole genome shotgun (WGS) entry which is preliminary data.</text>
</comment>
<evidence type="ECO:0000259" key="4">
    <source>
        <dbReference type="PROSITE" id="PS50987"/>
    </source>
</evidence>
<dbReference type="PANTHER" id="PTHR43132">
    <property type="entry name" value="ARSENICAL RESISTANCE OPERON REPRESSOR ARSR-RELATED"/>
    <property type="match status" value="1"/>
</dbReference>
<dbReference type="InterPro" id="IPR036388">
    <property type="entry name" value="WH-like_DNA-bd_sf"/>
</dbReference>
<dbReference type="InterPro" id="IPR000835">
    <property type="entry name" value="HTH_MarR-typ"/>
</dbReference>
<proteinExistence type="predicted"/>
<dbReference type="NCBIfam" id="NF033788">
    <property type="entry name" value="HTH_metalloreg"/>
    <property type="match status" value="1"/>
</dbReference>
<keyword evidence="6" id="KW-1185">Reference proteome</keyword>
<keyword evidence="1" id="KW-0805">Transcription regulation</keyword>
<dbReference type="InterPro" id="IPR051011">
    <property type="entry name" value="Metal_resp_trans_reg"/>
</dbReference>
<evidence type="ECO:0000313" key="6">
    <source>
        <dbReference type="Proteomes" id="UP001595937"/>
    </source>
</evidence>
<dbReference type="Proteomes" id="UP001595937">
    <property type="component" value="Unassembled WGS sequence"/>
</dbReference>
<evidence type="ECO:0000256" key="2">
    <source>
        <dbReference type="ARBA" id="ARBA00023125"/>
    </source>
</evidence>
<evidence type="ECO:0000256" key="3">
    <source>
        <dbReference type="ARBA" id="ARBA00023163"/>
    </source>
</evidence>
<evidence type="ECO:0000313" key="5">
    <source>
        <dbReference type="EMBL" id="MFC5299070.1"/>
    </source>
</evidence>
<dbReference type="Gene3D" id="1.10.10.10">
    <property type="entry name" value="Winged helix-like DNA-binding domain superfamily/Winged helix DNA-binding domain"/>
    <property type="match status" value="1"/>
</dbReference>
<dbReference type="EMBL" id="JBHSLN010000086">
    <property type="protein sequence ID" value="MFC5299070.1"/>
    <property type="molecule type" value="Genomic_DNA"/>
</dbReference>
<dbReference type="InterPro" id="IPR011991">
    <property type="entry name" value="ArsR-like_HTH"/>
</dbReference>
<keyword evidence="3" id="KW-0804">Transcription</keyword>
<evidence type="ECO:0000256" key="1">
    <source>
        <dbReference type="ARBA" id="ARBA00023015"/>
    </source>
</evidence>
<dbReference type="Pfam" id="PF12802">
    <property type="entry name" value="MarR_2"/>
    <property type="match status" value="1"/>
</dbReference>
<dbReference type="CDD" id="cd00090">
    <property type="entry name" value="HTH_ARSR"/>
    <property type="match status" value="1"/>
</dbReference>
<dbReference type="RefSeq" id="WP_343924697.1">
    <property type="nucleotide sequence ID" value="NZ_BAAAIR010000042.1"/>
</dbReference>
<keyword evidence="2" id="KW-0238">DNA-binding</keyword>
<sequence>MDADHPLHVRADDTAPPDDHLVAELTKLLDSVTGLEAMAERMALLADPRRLRILFCVHAHPGVRSSDIARAIGASDSTASHALALLREAGWVRPRRAGREVRYELADGFAHSLLHDLGSDHLPGIHHHEHAPET</sequence>